<keyword evidence="16 20" id="KW-0131">Cell cycle</keyword>
<keyword evidence="11 20" id="KW-0274">FAD</keyword>
<evidence type="ECO:0000259" key="21">
    <source>
        <dbReference type="PROSITE" id="PS51387"/>
    </source>
</evidence>
<organism evidence="22 23">
    <name type="scientific">Shewanella khirikhana</name>
    <dbReference type="NCBI Taxonomy" id="1965282"/>
    <lineage>
        <taxon>Bacteria</taxon>
        <taxon>Pseudomonadati</taxon>
        <taxon>Pseudomonadota</taxon>
        <taxon>Gammaproteobacteria</taxon>
        <taxon>Alteromonadales</taxon>
        <taxon>Shewanellaceae</taxon>
        <taxon>Shewanella</taxon>
    </lineage>
</organism>
<keyword evidence="10 20" id="KW-0285">Flavoprotein</keyword>
<keyword evidence="23" id="KW-1185">Reference proteome</keyword>
<feature type="domain" description="FAD-binding PCMH-type" evidence="21">
    <location>
        <begin position="42"/>
        <end position="212"/>
    </location>
</feature>
<evidence type="ECO:0000256" key="18">
    <source>
        <dbReference type="ARBA" id="ARBA00031026"/>
    </source>
</evidence>
<dbReference type="EC" id="1.3.1.98" evidence="6 20"/>
<comment type="catalytic activity">
    <reaction evidence="19 20">
        <text>UDP-N-acetyl-alpha-D-muramate + NADP(+) = UDP-N-acetyl-3-O-(1-carboxyvinyl)-alpha-D-glucosamine + NADPH + H(+)</text>
        <dbReference type="Rhea" id="RHEA:12248"/>
        <dbReference type="ChEBI" id="CHEBI:15378"/>
        <dbReference type="ChEBI" id="CHEBI:57783"/>
        <dbReference type="ChEBI" id="CHEBI:58349"/>
        <dbReference type="ChEBI" id="CHEBI:68483"/>
        <dbReference type="ChEBI" id="CHEBI:70757"/>
        <dbReference type="EC" id="1.3.1.98"/>
    </reaction>
</comment>
<keyword evidence="13 20" id="KW-0133">Cell shape</keyword>
<dbReference type="InterPro" id="IPR016167">
    <property type="entry name" value="FAD-bd_PCMH_sub1"/>
</dbReference>
<evidence type="ECO:0000256" key="6">
    <source>
        <dbReference type="ARBA" id="ARBA00012518"/>
    </source>
</evidence>
<dbReference type="NCBIfam" id="NF010478">
    <property type="entry name" value="PRK13903.1"/>
    <property type="match status" value="1"/>
</dbReference>
<keyword evidence="17 20" id="KW-0961">Cell wall biogenesis/degradation</keyword>
<evidence type="ECO:0000313" key="22">
    <source>
        <dbReference type="EMBL" id="AZQ12937.1"/>
    </source>
</evidence>
<dbReference type="InterPro" id="IPR016169">
    <property type="entry name" value="FAD-bd_PCMH_sub2"/>
</dbReference>
<dbReference type="PANTHER" id="PTHR21071">
    <property type="entry name" value="UDP-N-ACETYLENOLPYRUVOYLGLUCOSAMINE REDUCTASE"/>
    <property type="match status" value="1"/>
</dbReference>
<name>A0ABM7DT98_9GAMM</name>
<evidence type="ECO:0000256" key="9">
    <source>
        <dbReference type="ARBA" id="ARBA00022618"/>
    </source>
</evidence>
<dbReference type="Gene3D" id="3.90.78.10">
    <property type="entry name" value="UDP-N-acetylenolpyruvoylglucosamine reductase, C-terminal domain"/>
    <property type="match status" value="1"/>
</dbReference>
<protein>
    <recommendedName>
        <fullName evidence="7 20">UDP-N-acetylenolpyruvoylglucosamine reductase</fullName>
        <ecNumber evidence="6 20">1.3.1.98</ecNumber>
    </recommendedName>
    <alternativeName>
        <fullName evidence="18 20">UDP-N-acetylmuramate dehydrogenase</fullName>
    </alternativeName>
</protein>
<dbReference type="Pfam" id="PF02873">
    <property type="entry name" value="MurB_C"/>
    <property type="match status" value="1"/>
</dbReference>
<dbReference type="InterPro" id="IPR011601">
    <property type="entry name" value="MurB_C"/>
</dbReference>
<reference evidence="23" key="1">
    <citation type="submission" date="2017-03" db="EMBL/GenBank/DDBJ databases">
        <title>Full genome sequence of a non-lethal Shewanella isolate that potentiates virulence of Vibio parahaemolyticus causing acute hepatopancreatic necrosis disease (AHPND) in shrimp.</title>
        <authorList>
            <person name="Prachumwat A."/>
            <person name="Sritunyalucksana K."/>
        </authorList>
    </citation>
    <scope>NUCLEOTIDE SEQUENCE [LARGE SCALE GENOMIC DNA]</scope>
    <source>
        <strain evidence="23">TH2012</strain>
    </source>
</reference>
<dbReference type="InterPro" id="IPR036318">
    <property type="entry name" value="FAD-bd_PCMH-like_sf"/>
</dbReference>
<keyword evidence="15 20" id="KW-0560">Oxidoreductase</keyword>
<comment type="cofactor">
    <cofactor evidence="1 20">
        <name>FAD</name>
        <dbReference type="ChEBI" id="CHEBI:57692"/>
    </cofactor>
</comment>
<dbReference type="InterPro" id="IPR006094">
    <property type="entry name" value="Oxid_FAD_bind_N"/>
</dbReference>
<evidence type="ECO:0000256" key="1">
    <source>
        <dbReference type="ARBA" id="ARBA00001974"/>
    </source>
</evidence>
<dbReference type="SUPFAM" id="SSF56176">
    <property type="entry name" value="FAD-binding/transporter-associated domain-like"/>
    <property type="match status" value="1"/>
</dbReference>
<dbReference type="SUPFAM" id="SSF56194">
    <property type="entry name" value="Uridine diphospho-N-Acetylenolpyruvylglucosamine reductase, MurB, C-terminal domain"/>
    <property type="match status" value="1"/>
</dbReference>
<dbReference type="PANTHER" id="PTHR21071:SF4">
    <property type="entry name" value="UDP-N-ACETYLENOLPYRUVOYLGLUCOSAMINE REDUCTASE"/>
    <property type="match status" value="1"/>
</dbReference>
<keyword evidence="8 20" id="KW-0963">Cytoplasm</keyword>
<evidence type="ECO:0000256" key="11">
    <source>
        <dbReference type="ARBA" id="ARBA00022827"/>
    </source>
</evidence>
<comment type="pathway">
    <text evidence="4 20">Cell wall biogenesis; peptidoglycan biosynthesis.</text>
</comment>
<comment type="similarity">
    <text evidence="5 20">Belongs to the MurB family.</text>
</comment>
<dbReference type="Pfam" id="PF01565">
    <property type="entry name" value="FAD_binding_4"/>
    <property type="match status" value="1"/>
</dbReference>
<accession>A0ABM7DT98</accession>
<evidence type="ECO:0000256" key="20">
    <source>
        <dbReference type="HAMAP-Rule" id="MF_00037"/>
    </source>
</evidence>
<keyword evidence="12 20" id="KW-0521">NADP</keyword>
<evidence type="ECO:0000256" key="2">
    <source>
        <dbReference type="ARBA" id="ARBA00003921"/>
    </source>
</evidence>
<dbReference type="Proteomes" id="UP000278437">
    <property type="component" value="Chromosome"/>
</dbReference>
<evidence type="ECO:0000256" key="14">
    <source>
        <dbReference type="ARBA" id="ARBA00022984"/>
    </source>
</evidence>
<comment type="function">
    <text evidence="2 20">Cell wall formation.</text>
</comment>
<dbReference type="HAMAP" id="MF_00037">
    <property type="entry name" value="MurB"/>
    <property type="match status" value="1"/>
</dbReference>
<dbReference type="PROSITE" id="PS51387">
    <property type="entry name" value="FAD_PCMH"/>
    <property type="match status" value="1"/>
</dbReference>
<evidence type="ECO:0000256" key="19">
    <source>
        <dbReference type="ARBA" id="ARBA00048914"/>
    </source>
</evidence>
<feature type="active site" evidence="20">
    <location>
        <position position="354"/>
    </location>
</feature>
<gene>
    <name evidence="20 22" type="primary">murB</name>
    <name evidence="22" type="ORF">STH12_03891</name>
</gene>
<evidence type="ECO:0000256" key="12">
    <source>
        <dbReference type="ARBA" id="ARBA00022857"/>
    </source>
</evidence>
<proteinExistence type="inferred from homology"/>
<comment type="subcellular location">
    <subcellularLocation>
        <location evidence="3 20">Cytoplasm</location>
    </subcellularLocation>
</comment>
<evidence type="ECO:0000256" key="13">
    <source>
        <dbReference type="ARBA" id="ARBA00022960"/>
    </source>
</evidence>
<dbReference type="NCBIfam" id="NF000755">
    <property type="entry name" value="PRK00046.1"/>
    <property type="match status" value="1"/>
</dbReference>
<sequence>MWDWQFLSVANALNATLGYNGFLFVAESGMPVSLKSYNTFGIDHQCAELIEVTDAAELPALIHELDARGQSFFVLGGGSNVVLTSDIDTTVLKMANKGIEVLEDESAWHLSVAAGENWHELVSWTLEKQMPGLENLALIPGTVGAAPIQNIGAYGVELMDVCEWVEYLSLPECVTVRLTAAECQFGYRDSIFKQQLNGKAIITRVGFKLPKLWQPKLNYGPLAEFGMDTVTPKMIFERVIAVRSEKLPDPARLGNAGSFFKNPIVDAATFASIVKQYPDAVAYALEDGRMKLAAGWLIDKAGLKGFRLGEAGVHDKQALVLVNFGNASGKDILKLAKHVIDEVHTRFGVQLEAEPNVVGRFSLLND</sequence>
<dbReference type="InterPro" id="IPR003170">
    <property type="entry name" value="MurB"/>
</dbReference>
<evidence type="ECO:0000256" key="5">
    <source>
        <dbReference type="ARBA" id="ARBA00010485"/>
    </source>
</evidence>
<keyword evidence="14 20" id="KW-0573">Peptidoglycan synthesis</keyword>
<evidence type="ECO:0000256" key="8">
    <source>
        <dbReference type="ARBA" id="ARBA00022490"/>
    </source>
</evidence>
<evidence type="ECO:0000256" key="15">
    <source>
        <dbReference type="ARBA" id="ARBA00023002"/>
    </source>
</evidence>
<keyword evidence="9 20" id="KW-0132">Cell division</keyword>
<evidence type="ECO:0000313" key="23">
    <source>
        <dbReference type="Proteomes" id="UP000278437"/>
    </source>
</evidence>
<evidence type="ECO:0000256" key="17">
    <source>
        <dbReference type="ARBA" id="ARBA00023316"/>
    </source>
</evidence>
<dbReference type="Gene3D" id="3.30.43.10">
    <property type="entry name" value="Uridine Diphospho-n-acetylenolpyruvylglucosamine Reductase, domain 2"/>
    <property type="match status" value="1"/>
</dbReference>
<dbReference type="InterPro" id="IPR036635">
    <property type="entry name" value="MurB_C_sf"/>
</dbReference>
<evidence type="ECO:0000256" key="7">
    <source>
        <dbReference type="ARBA" id="ARBA00015188"/>
    </source>
</evidence>
<feature type="active site" evidence="20">
    <location>
        <position position="188"/>
    </location>
</feature>
<dbReference type="GO" id="GO:0008762">
    <property type="term" value="F:UDP-N-acetylmuramate dehydrogenase activity"/>
    <property type="evidence" value="ECO:0007669"/>
    <property type="project" value="UniProtKB-EC"/>
</dbReference>
<evidence type="ECO:0000256" key="4">
    <source>
        <dbReference type="ARBA" id="ARBA00004752"/>
    </source>
</evidence>
<evidence type="ECO:0000256" key="10">
    <source>
        <dbReference type="ARBA" id="ARBA00022630"/>
    </source>
</evidence>
<dbReference type="NCBIfam" id="TIGR00179">
    <property type="entry name" value="murB"/>
    <property type="match status" value="1"/>
</dbReference>
<dbReference type="Gene3D" id="3.30.465.10">
    <property type="match status" value="1"/>
</dbReference>
<evidence type="ECO:0000256" key="3">
    <source>
        <dbReference type="ARBA" id="ARBA00004496"/>
    </source>
</evidence>
<feature type="active site" description="Proton donor" evidence="20">
    <location>
        <position position="258"/>
    </location>
</feature>
<dbReference type="InterPro" id="IPR016166">
    <property type="entry name" value="FAD-bd_PCMH"/>
</dbReference>
<evidence type="ECO:0000256" key="16">
    <source>
        <dbReference type="ARBA" id="ARBA00023306"/>
    </source>
</evidence>
<dbReference type="EMBL" id="CP020373">
    <property type="protein sequence ID" value="AZQ12937.1"/>
    <property type="molecule type" value="Genomic_DNA"/>
</dbReference>